<dbReference type="SUPFAM" id="SSF57667">
    <property type="entry name" value="beta-beta-alpha zinc fingers"/>
    <property type="match status" value="1"/>
</dbReference>
<dbReference type="Pfam" id="PF05253">
    <property type="entry name" value="zf-U11-48K"/>
    <property type="match status" value="1"/>
</dbReference>
<dbReference type="GO" id="GO:0005829">
    <property type="term" value="C:cytosol"/>
    <property type="evidence" value="ECO:0007669"/>
    <property type="project" value="TreeGrafter"/>
</dbReference>
<dbReference type="GO" id="GO:0008270">
    <property type="term" value="F:zinc ion binding"/>
    <property type="evidence" value="ECO:0007669"/>
    <property type="project" value="UniProtKB-KW"/>
</dbReference>
<gene>
    <name evidence="6" type="ORF">scyTo_0003515</name>
</gene>
<evidence type="ECO:0000256" key="1">
    <source>
        <dbReference type="ARBA" id="ARBA00022723"/>
    </source>
</evidence>
<name>A0A401PMU6_SCYTO</name>
<dbReference type="GO" id="GO:0005654">
    <property type="term" value="C:nucleoplasm"/>
    <property type="evidence" value="ECO:0007669"/>
    <property type="project" value="TreeGrafter"/>
</dbReference>
<evidence type="ECO:0000259" key="5">
    <source>
        <dbReference type="PROSITE" id="PS51800"/>
    </source>
</evidence>
<feature type="compositionally biased region" description="Polar residues" evidence="4">
    <location>
        <begin position="310"/>
        <end position="320"/>
    </location>
</feature>
<dbReference type="PANTHER" id="PTHR21402">
    <property type="entry name" value="GAMETOCYTE SPECIFIC FACTOR 1-RELATED"/>
    <property type="match status" value="1"/>
</dbReference>
<dbReference type="OrthoDB" id="69229at2759"/>
<comment type="caution">
    <text evidence="6">The sequence shown here is derived from an EMBL/GenBank/DDBJ whole genome shotgun (WGS) entry which is preliminary data.</text>
</comment>
<dbReference type="PANTHER" id="PTHR21402:SF10">
    <property type="entry name" value="U11_U12 SMALL NUCLEAR RIBONUCLEOPROTEIN 48 KDA PROTEIN"/>
    <property type="match status" value="1"/>
</dbReference>
<evidence type="ECO:0000256" key="4">
    <source>
        <dbReference type="SAM" id="MobiDB-lite"/>
    </source>
</evidence>
<accession>A0A401PMU6</accession>
<organism evidence="6 7">
    <name type="scientific">Scyliorhinus torazame</name>
    <name type="common">Cloudy catshark</name>
    <name type="synonym">Catulus torazame</name>
    <dbReference type="NCBI Taxonomy" id="75743"/>
    <lineage>
        <taxon>Eukaryota</taxon>
        <taxon>Metazoa</taxon>
        <taxon>Chordata</taxon>
        <taxon>Craniata</taxon>
        <taxon>Vertebrata</taxon>
        <taxon>Chondrichthyes</taxon>
        <taxon>Elasmobranchii</taxon>
        <taxon>Galeomorphii</taxon>
        <taxon>Galeoidea</taxon>
        <taxon>Carcharhiniformes</taxon>
        <taxon>Scyliorhinidae</taxon>
        <taxon>Scyliorhinus</taxon>
    </lineage>
</organism>
<dbReference type="STRING" id="75743.A0A401PMU6"/>
<evidence type="ECO:0000256" key="3">
    <source>
        <dbReference type="ARBA" id="ARBA00022833"/>
    </source>
</evidence>
<dbReference type="InterPro" id="IPR036236">
    <property type="entry name" value="Znf_C2H2_sf"/>
</dbReference>
<keyword evidence="2" id="KW-0863">Zinc-finger</keyword>
<dbReference type="InterPro" id="IPR022776">
    <property type="entry name" value="TRM13/UPF0224_CHHC_Znf_dom"/>
</dbReference>
<dbReference type="Proteomes" id="UP000288216">
    <property type="component" value="Unassembled WGS sequence"/>
</dbReference>
<dbReference type="OMA" id="DPNHQMP"/>
<evidence type="ECO:0000313" key="6">
    <source>
        <dbReference type="EMBL" id="GCB74425.1"/>
    </source>
</evidence>
<reference evidence="6 7" key="1">
    <citation type="journal article" date="2018" name="Nat. Ecol. Evol.">
        <title>Shark genomes provide insights into elasmobranch evolution and the origin of vertebrates.</title>
        <authorList>
            <person name="Hara Y"/>
            <person name="Yamaguchi K"/>
            <person name="Onimaru K"/>
            <person name="Kadota M"/>
            <person name="Koyanagi M"/>
            <person name="Keeley SD"/>
            <person name="Tatsumi K"/>
            <person name="Tanaka K"/>
            <person name="Motone F"/>
            <person name="Kageyama Y"/>
            <person name="Nozu R"/>
            <person name="Adachi N"/>
            <person name="Nishimura O"/>
            <person name="Nakagawa R"/>
            <person name="Tanegashima C"/>
            <person name="Kiyatake I"/>
            <person name="Matsumoto R"/>
            <person name="Murakumo K"/>
            <person name="Nishida K"/>
            <person name="Terakita A"/>
            <person name="Kuratani S"/>
            <person name="Sato K"/>
            <person name="Hyodo S Kuraku.S."/>
        </authorList>
    </citation>
    <scope>NUCLEOTIDE SEQUENCE [LARGE SCALE GENOMIC DNA]</scope>
</reference>
<feature type="domain" description="CHHC U11-48K-type" evidence="5">
    <location>
        <begin position="70"/>
        <end position="97"/>
    </location>
</feature>
<keyword evidence="1" id="KW-0479">Metal-binding</keyword>
<sequence length="373" mass="43235">MAAAVEANIEYSKRLQSRLERASQLAEFARDCGRSIRGVLTELGWSADSEGLGLPPQAGSGAQPEPPDPVVICPFDADHRLLKSSLEKHVASCRLRKLEYSTEEEAVMCDPLFAYEKTLVPTFKMDKDLQAQIIQQAKRKAPLGKEERVFSQGDYSSVPREVPENHKRFICDLTPADRLAIYEHVVKETSDQRTKSIENDGDLYVDLAAKLSRDDEQRWPKSHLEILAEMRDYKRRRQSYRAKNVHITKKSYTEIIKDVINVHMEQLSRQWNDQNDYSNTEEYDDQNTSLSLKSSAVSCRRKSGDDRSPSMESQSTGSTKSIDHDSRRKNHTQSPHERKRSPDWAKERDSRKRREKEHHTRDEDRHRSRKRRK</sequence>
<keyword evidence="7" id="KW-1185">Reference proteome</keyword>
<dbReference type="EMBL" id="BFAA01000966">
    <property type="protein sequence ID" value="GCB74425.1"/>
    <property type="molecule type" value="Genomic_DNA"/>
</dbReference>
<evidence type="ECO:0000256" key="2">
    <source>
        <dbReference type="ARBA" id="ARBA00022771"/>
    </source>
</evidence>
<dbReference type="AlphaFoldDB" id="A0A401PMU6"/>
<proteinExistence type="predicted"/>
<evidence type="ECO:0000313" key="7">
    <source>
        <dbReference type="Proteomes" id="UP000288216"/>
    </source>
</evidence>
<feature type="compositionally biased region" description="Basic and acidic residues" evidence="4">
    <location>
        <begin position="334"/>
        <end position="366"/>
    </location>
</feature>
<feature type="region of interest" description="Disordered" evidence="4">
    <location>
        <begin position="277"/>
        <end position="373"/>
    </location>
</feature>
<dbReference type="InterPro" id="IPR051591">
    <property type="entry name" value="UPF0224_FAM112_RNA_Proc"/>
</dbReference>
<dbReference type="PROSITE" id="PS51800">
    <property type="entry name" value="ZF_CHHC_U11_48K"/>
    <property type="match status" value="1"/>
</dbReference>
<feature type="compositionally biased region" description="Polar residues" evidence="4">
    <location>
        <begin position="286"/>
        <end position="297"/>
    </location>
</feature>
<dbReference type="GO" id="GO:0005689">
    <property type="term" value="C:U12-type spliceosomal complex"/>
    <property type="evidence" value="ECO:0007669"/>
    <property type="project" value="TreeGrafter"/>
</dbReference>
<protein>
    <recommendedName>
        <fullName evidence="5">CHHC U11-48K-type domain-containing protein</fullName>
    </recommendedName>
</protein>
<keyword evidence="3" id="KW-0862">Zinc</keyword>